<gene>
    <name evidence="2" type="ORF">GN244_ATG11661</name>
    <name evidence="3" type="ORF">GN958_ATG02762</name>
</gene>
<dbReference type="Proteomes" id="UP000704712">
    <property type="component" value="Unassembled WGS sequence"/>
</dbReference>
<evidence type="ECO:0000313" key="4">
    <source>
        <dbReference type="Proteomes" id="UP000602510"/>
    </source>
</evidence>
<reference evidence="2" key="1">
    <citation type="submission" date="2020-04" db="EMBL/GenBank/DDBJ databases">
        <title>Hybrid Assembly of Korean Phytophthora infestans isolates.</title>
        <authorList>
            <person name="Prokchorchik M."/>
            <person name="Lee Y."/>
            <person name="Seo J."/>
            <person name="Cho J.-H."/>
            <person name="Park Y.-E."/>
            <person name="Jang D.-C."/>
            <person name="Im J.-S."/>
            <person name="Choi J.-G."/>
            <person name="Park H.-J."/>
            <person name="Lee G.-B."/>
            <person name="Lee Y.-G."/>
            <person name="Hong S.-Y."/>
            <person name="Cho K."/>
            <person name="Sohn K.H."/>
        </authorList>
    </citation>
    <scope>NUCLEOTIDE SEQUENCE</scope>
    <source>
        <strain evidence="2">KR_1_A1</strain>
        <strain evidence="3">KR_2_A2</strain>
    </source>
</reference>
<dbReference type="AlphaFoldDB" id="A0A833WT67"/>
<sequence length="127" mass="13579">MKTSDLQATHPGEDQGSGQTFDSLLESGALKIIINGATLAANVNLSRKLFPASPTIFETMNGSETSSSTTMLPSIFSPLITGSVITHRFDFQGSPHSGATASMIMLNAVDLHFSVHCCWYLTNGLTW</sequence>
<dbReference type="EMBL" id="JAACNO010000370">
    <property type="protein sequence ID" value="KAF4148068.1"/>
    <property type="molecule type" value="Genomic_DNA"/>
</dbReference>
<dbReference type="Proteomes" id="UP000602510">
    <property type="component" value="Unassembled WGS sequence"/>
</dbReference>
<proteinExistence type="predicted"/>
<protein>
    <submittedName>
        <fullName evidence="2">Uncharacterized protein</fullName>
    </submittedName>
</protein>
<keyword evidence="4" id="KW-1185">Reference proteome</keyword>
<organism evidence="2 4">
    <name type="scientific">Phytophthora infestans</name>
    <name type="common">Potato late blight agent</name>
    <name type="synonym">Botrytis infestans</name>
    <dbReference type="NCBI Taxonomy" id="4787"/>
    <lineage>
        <taxon>Eukaryota</taxon>
        <taxon>Sar</taxon>
        <taxon>Stramenopiles</taxon>
        <taxon>Oomycota</taxon>
        <taxon>Peronosporomycetes</taxon>
        <taxon>Peronosporales</taxon>
        <taxon>Peronosporaceae</taxon>
        <taxon>Phytophthora</taxon>
    </lineage>
</organism>
<comment type="caution">
    <text evidence="2">The sequence shown here is derived from an EMBL/GenBank/DDBJ whole genome shotgun (WGS) entry which is preliminary data.</text>
</comment>
<evidence type="ECO:0000313" key="2">
    <source>
        <dbReference type="EMBL" id="KAF4036291.1"/>
    </source>
</evidence>
<feature type="region of interest" description="Disordered" evidence="1">
    <location>
        <begin position="1"/>
        <end position="20"/>
    </location>
</feature>
<accession>A0A833WT67</accession>
<name>A0A833WT67_PHYIN</name>
<dbReference type="EMBL" id="WSZM01000271">
    <property type="protein sequence ID" value="KAF4036291.1"/>
    <property type="molecule type" value="Genomic_DNA"/>
</dbReference>
<evidence type="ECO:0000313" key="3">
    <source>
        <dbReference type="EMBL" id="KAF4148068.1"/>
    </source>
</evidence>
<evidence type="ECO:0000256" key="1">
    <source>
        <dbReference type="SAM" id="MobiDB-lite"/>
    </source>
</evidence>